<dbReference type="RefSeq" id="WP_083064871.1">
    <property type="nucleotide sequence ID" value="NZ_MVHG01000027.1"/>
</dbReference>
<dbReference type="Pfam" id="PF00561">
    <property type="entry name" value="Abhydrolase_1"/>
    <property type="match status" value="1"/>
</dbReference>
<dbReference type="InterPro" id="IPR050471">
    <property type="entry name" value="AB_hydrolase"/>
</dbReference>
<organism evidence="2 3">
    <name type="scientific">Mycobacterium arosiense ATCC BAA-1401 = DSM 45069</name>
    <dbReference type="NCBI Taxonomy" id="1265311"/>
    <lineage>
        <taxon>Bacteria</taxon>
        <taxon>Bacillati</taxon>
        <taxon>Actinomycetota</taxon>
        <taxon>Actinomycetes</taxon>
        <taxon>Mycobacteriales</taxon>
        <taxon>Mycobacteriaceae</taxon>
        <taxon>Mycobacterium</taxon>
        <taxon>Mycobacterium avium complex (MAC)</taxon>
    </lineage>
</organism>
<protein>
    <recommendedName>
        <fullName evidence="1">AB hydrolase-1 domain-containing protein</fullName>
    </recommendedName>
</protein>
<dbReference type="Proteomes" id="UP000192707">
    <property type="component" value="Unassembled WGS sequence"/>
</dbReference>
<dbReference type="InterPro" id="IPR000073">
    <property type="entry name" value="AB_hydrolase_1"/>
</dbReference>
<sequence>MAQVADLLLLDDFAFAGWSGGGPFALACAAAMPGRVRVVATIDGMAPLERLRNVFEIGFLPDELLIPAARWAPWAAAALLQLIRRVPPRVLGWVLPHLAGSRDGAALNPPPLSLLATHREVMSGGVQGMVEEYRHYFGSWGFDLPEIQQPVTIWQGEEDTLVPMKHARRLASLLPNSTLRAVPATGHLLPVVMAKEILDDLGPRPRN</sequence>
<gene>
    <name evidence="2" type="ORF">BST14_13225</name>
</gene>
<feature type="domain" description="AB hydrolase-1" evidence="1">
    <location>
        <begin position="3"/>
        <end position="189"/>
    </location>
</feature>
<evidence type="ECO:0000259" key="1">
    <source>
        <dbReference type="Pfam" id="PF00561"/>
    </source>
</evidence>
<dbReference type="PANTHER" id="PTHR43433:SF10">
    <property type="entry name" value="AB HYDROLASE-1 DOMAIN-CONTAINING PROTEIN"/>
    <property type="match status" value="1"/>
</dbReference>
<dbReference type="GO" id="GO:0003824">
    <property type="term" value="F:catalytic activity"/>
    <property type="evidence" value="ECO:0007669"/>
    <property type="project" value="UniProtKB-ARBA"/>
</dbReference>
<dbReference type="EMBL" id="MVHG01000027">
    <property type="protein sequence ID" value="ORA14851.1"/>
    <property type="molecule type" value="Genomic_DNA"/>
</dbReference>
<name>A0A1W9ZGF1_MYCAI</name>
<dbReference type="OrthoDB" id="9800988at2"/>
<proteinExistence type="predicted"/>
<evidence type="ECO:0000313" key="3">
    <source>
        <dbReference type="Proteomes" id="UP000192707"/>
    </source>
</evidence>
<accession>A0A1W9ZGF1</accession>
<keyword evidence="3" id="KW-1185">Reference proteome</keyword>
<dbReference type="AlphaFoldDB" id="A0A1W9ZGF1"/>
<reference evidence="2 3" key="1">
    <citation type="submission" date="2016-12" db="EMBL/GenBank/DDBJ databases">
        <title>The new phylogeny of genus Mycobacterium.</title>
        <authorList>
            <person name="Tortoli E."/>
            <person name="Trovato A."/>
            <person name="Cirillo D.M."/>
        </authorList>
    </citation>
    <scope>NUCLEOTIDE SEQUENCE [LARGE SCALE GENOMIC DNA]</scope>
    <source>
        <strain evidence="2 3">DSM 45069</strain>
    </source>
</reference>
<dbReference type="SUPFAM" id="SSF53474">
    <property type="entry name" value="alpha/beta-Hydrolases"/>
    <property type="match status" value="1"/>
</dbReference>
<dbReference type="Gene3D" id="3.40.50.1820">
    <property type="entry name" value="alpha/beta hydrolase"/>
    <property type="match status" value="1"/>
</dbReference>
<dbReference type="PANTHER" id="PTHR43433">
    <property type="entry name" value="HYDROLASE, ALPHA/BETA FOLD FAMILY PROTEIN"/>
    <property type="match status" value="1"/>
</dbReference>
<evidence type="ECO:0000313" key="2">
    <source>
        <dbReference type="EMBL" id="ORA14851.1"/>
    </source>
</evidence>
<dbReference type="InterPro" id="IPR029058">
    <property type="entry name" value="AB_hydrolase_fold"/>
</dbReference>
<comment type="caution">
    <text evidence="2">The sequence shown here is derived from an EMBL/GenBank/DDBJ whole genome shotgun (WGS) entry which is preliminary data.</text>
</comment>